<dbReference type="InterPro" id="IPR029064">
    <property type="entry name" value="Ribosomal_eL30-like_sf"/>
</dbReference>
<dbReference type="Pfam" id="PF01248">
    <property type="entry name" value="Ribosomal_L7Ae"/>
    <property type="match status" value="1"/>
</dbReference>
<sequence>MAKPAKAPAALKAKQPKAEPKGPSNPLFERKPKNFGIGNALPVKTPLNRYVKWPKYVRIQRQRRVLQKRLKVPPAINQFNNTLDKNLATNLFKLLMKYRPEDASQKKERLAGMAEAEAAGKDVESKKPVVVKFGINHITYLVEQGKAQLVCIAHDVDPVELVVWLPALCKQMNVPYCIVKGKARLGAVVHKKTATALALTAIKNEDKLEFSKLVEAIKASYNDVFTKTSRTWGGGIMGIKSQAKTDARNKIIARELAQRATVQQ</sequence>
<dbReference type="GO" id="GO:0003723">
    <property type="term" value="F:RNA binding"/>
    <property type="evidence" value="ECO:0007669"/>
    <property type="project" value="UniProtKB-UniRule"/>
</dbReference>
<organism evidence="7">
    <name type="scientific">Ostreococcus mediterraneus</name>
    <dbReference type="NCBI Taxonomy" id="1486918"/>
    <lineage>
        <taxon>Eukaryota</taxon>
        <taxon>Viridiplantae</taxon>
        <taxon>Chlorophyta</taxon>
        <taxon>Mamiellophyceae</taxon>
        <taxon>Mamiellales</taxon>
        <taxon>Bathycoccaceae</taxon>
        <taxon>Ostreococcus</taxon>
    </lineage>
</organism>
<dbReference type="PRINTS" id="PR00882">
    <property type="entry name" value="RIBOSOMALL7A"/>
</dbReference>
<dbReference type="PANTHER" id="PTHR23105">
    <property type="entry name" value="RIBOSOMAL PROTEIN L7AE FAMILY MEMBER"/>
    <property type="match status" value="1"/>
</dbReference>
<dbReference type="SUPFAM" id="SSF55315">
    <property type="entry name" value="L30e-like"/>
    <property type="match status" value="1"/>
</dbReference>
<gene>
    <name evidence="7" type="ORF">OMED0936_LOCUS674</name>
</gene>
<comment type="function">
    <text evidence="4">Component of the ribosome.</text>
</comment>
<dbReference type="InterPro" id="IPR018492">
    <property type="entry name" value="Ribosomal_eL8/Nhp2"/>
</dbReference>
<feature type="compositionally biased region" description="Low complexity" evidence="5">
    <location>
        <begin position="1"/>
        <end position="13"/>
    </location>
</feature>
<dbReference type="GO" id="GO:0022625">
    <property type="term" value="C:cytosolic large ribosomal subunit"/>
    <property type="evidence" value="ECO:0007669"/>
    <property type="project" value="UniProtKB-UniRule"/>
</dbReference>
<protein>
    <recommendedName>
        <fullName evidence="4">60S ribosomal protein L7a</fullName>
    </recommendedName>
</protein>
<dbReference type="FunFam" id="3.30.1330.30:FF:000003">
    <property type="entry name" value="60S ribosomal protein L7a"/>
    <property type="match status" value="1"/>
</dbReference>
<proteinExistence type="inferred from homology"/>
<feature type="domain" description="Ribosomal protein eL8/eL30/eS12/Gadd45" evidence="6">
    <location>
        <begin position="123"/>
        <end position="208"/>
    </location>
</feature>
<dbReference type="PRINTS" id="PR00881">
    <property type="entry name" value="L7ARS6FAMILY"/>
</dbReference>
<comment type="similarity">
    <text evidence="1 4">Belongs to the eukaryotic ribosomal protein eL8 family.</text>
</comment>
<reference evidence="7" key="1">
    <citation type="submission" date="2021-01" db="EMBL/GenBank/DDBJ databases">
        <authorList>
            <person name="Corre E."/>
            <person name="Pelletier E."/>
            <person name="Niang G."/>
            <person name="Scheremetjew M."/>
            <person name="Finn R."/>
            <person name="Kale V."/>
            <person name="Holt S."/>
            <person name="Cochrane G."/>
            <person name="Meng A."/>
            <person name="Brown T."/>
            <person name="Cohen L."/>
        </authorList>
    </citation>
    <scope>NUCLEOTIDE SEQUENCE</scope>
    <source>
        <strain evidence="7">Clade-D-RCC2573</strain>
    </source>
</reference>
<dbReference type="Gene3D" id="3.30.1330.30">
    <property type="match status" value="1"/>
</dbReference>
<evidence type="ECO:0000256" key="4">
    <source>
        <dbReference type="RuleBase" id="RU367042"/>
    </source>
</evidence>
<evidence type="ECO:0000259" key="6">
    <source>
        <dbReference type="Pfam" id="PF01248"/>
    </source>
</evidence>
<dbReference type="InterPro" id="IPR050257">
    <property type="entry name" value="eL8/uL1-like"/>
</dbReference>
<feature type="region of interest" description="Disordered" evidence="5">
    <location>
        <begin position="1"/>
        <end position="33"/>
    </location>
</feature>
<dbReference type="AlphaFoldDB" id="A0A6U0BR00"/>
<dbReference type="PROSITE" id="PS01082">
    <property type="entry name" value="RIBOSOMAL_L7AE"/>
    <property type="match status" value="1"/>
</dbReference>
<name>A0A6U0BR00_9CHLO</name>
<evidence type="ECO:0000256" key="1">
    <source>
        <dbReference type="ARBA" id="ARBA00007337"/>
    </source>
</evidence>
<dbReference type="InterPro" id="IPR004037">
    <property type="entry name" value="Ribosomal_eL8-like_CS"/>
</dbReference>
<dbReference type="InterPro" id="IPR004038">
    <property type="entry name" value="Ribosomal_eL8/eL30/eS12/Gad45"/>
</dbReference>
<dbReference type="InterPro" id="IPR001921">
    <property type="entry name" value="Ribosomal_eL8_euk"/>
</dbReference>
<evidence type="ECO:0000256" key="5">
    <source>
        <dbReference type="SAM" id="MobiDB-lite"/>
    </source>
</evidence>
<accession>A0A6U0BR00</accession>
<keyword evidence="3 4" id="KW-0687">Ribonucleoprotein</keyword>
<keyword evidence="2 4" id="KW-0689">Ribosomal protein</keyword>
<evidence type="ECO:0000313" key="7">
    <source>
        <dbReference type="EMBL" id="CAD8727750.1"/>
    </source>
</evidence>
<dbReference type="GO" id="GO:0042254">
    <property type="term" value="P:ribosome biogenesis"/>
    <property type="evidence" value="ECO:0007669"/>
    <property type="project" value="InterPro"/>
</dbReference>
<dbReference type="EMBL" id="HBFF01000847">
    <property type="protein sequence ID" value="CAD8727750.1"/>
    <property type="molecule type" value="Transcribed_RNA"/>
</dbReference>
<evidence type="ECO:0000256" key="2">
    <source>
        <dbReference type="ARBA" id="ARBA00022980"/>
    </source>
</evidence>
<evidence type="ECO:0000256" key="3">
    <source>
        <dbReference type="ARBA" id="ARBA00023274"/>
    </source>
</evidence>